<dbReference type="InterPro" id="IPR036390">
    <property type="entry name" value="WH_DNA-bd_sf"/>
</dbReference>
<organism evidence="6 7">
    <name type="scientific">Campylobacter curvus (strain 525.92)</name>
    <dbReference type="NCBI Taxonomy" id="360105"/>
    <lineage>
        <taxon>Bacteria</taxon>
        <taxon>Pseudomonadati</taxon>
        <taxon>Campylobacterota</taxon>
        <taxon>Epsilonproteobacteria</taxon>
        <taxon>Campylobacterales</taxon>
        <taxon>Campylobacteraceae</taxon>
        <taxon>Campylobacter</taxon>
    </lineage>
</organism>
<reference evidence="6" key="1">
    <citation type="submission" date="2016-07" db="EMBL/GenBank/DDBJ databases">
        <title>Comparative genomics of the Campylobacter concisus group.</title>
        <authorList>
            <person name="Miller W.G."/>
            <person name="Yee E."/>
            <person name="Chapman M.H."/>
            <person name="Huynh S."/>
            <person name="Bono J.L."/>
            <person name="On S.L.W."/>
            <person name="StLeger J."/>
            <person name="Foster G."/>
            <person name="Parker C.T."/>
        </authorList>
    </citation>
    <scope>NUCLEOTIDE SEQUENCE</scope>
    <source>
        <strain evidence="6">525.92</strain>
    </source>
</reference>
<dbReference type="OrthoDB" id="9793058at2"/>
<dbReference type="CDD" id="cd00090">
    <property type="entry name" value="HTH_ARSR"/>
    <property type="match status" value="1"/>
</dbReference>
<dbReference type="InterPro" id="IPR001845">
    <property type="entry name" value="HTH_ArsR_DNA-bd_dom"/>
</dbReference>
<evidence type="ECO:0000256" key="3">
    <source>
        <dbReference type="ARBA" id="ARBA00023163"/>
    </source>
</evidence>
<proteinExistence type="predicted"/>
<dbReference type="Gene3D" id="1.10.10.10">
    <property type="entry name" value="Winged helix-like DNA-binding domain superfamily/Winged helix DNA-binding domain"/>
    <property type="match status" value="1"/>
</dbReference>
<dbReference type="PROSITE" id="PS50987">
    <property type="entry name" value="HTH_ARSR_2"/>
    <property type="match status" value="1"/>
</dbReference>
<dbReference type="InterPro" id="IPR036388">
    <property type="entry name" value="WH-like_DNA-bd_sf"/>
</dbReference>
<evidence type="ECO:0000256" key="4">
    <source>
        <dbReference type="SAM" id="Coils"/>
    </source>
</evidence>
<feature type="coiled-coil region" evidence="4">
    <location>
        <begin position="78"/>
        <end position="105"/>
    </location>
</feature>
<protein>
    <submittedName>
        <fullName evidence="6">Transcriptional regulator, ArsR family</fullName>
    </submittedName>
</protein>
<gene>
    <name evidence="6" type="ORF">CCV52592_0876</name>
</gene>
<accession>A7GWF6</accession>
<dbReference type="RefSeq" id="WP_009650686.1">
    <property type="nucleotide sequence ID" value="NC_009715.2"/>
</dbReference>
<sequence length="105" mass="12277">MSQQTMNYLRDCLPIFEMLGDENRQNIAILLFANDRLNVGELTDMIHLSRPAVSHHLKLMLYAELVEVAQEGKERYYRLKAEATLQRLKNLTNSLENDIKNRESK</sequence>
<dbReference type="EMBL" id="CP000767">
    <property type="protein sequence ID" value="EAU01186.1"/>
    <property type="molecule type" value="Genomic_DNA"/>
</dbReference>
<dbReference type="PANTHER" id="PTHR33154">
    <property type="entry name" value="TRANSCRIPTIONAL REGULATOR, ARSR FAMILY"/>
    <property type="match status" value="1"/>
</dbReference>
<keyword evidence="2" id="KW-0238">DNA-binding</keyword>
<dbReference type="AlphaFoldDB" id="A7GWF6"/>
<dbReference type="PANTHER" id="PTHR33154:SF33">
    <property type="entry name" value="TRANSCRIPTIONAL REPRESSOR SDPR"/>
    <property type="match status" value="1"/>
</dbReference>
<dbReference type="GO" id="GO:0003700">
    <property type="term" value="F:DNA-binding transcription factor activity"/>
    <property type="evidence" value="ECO:0007669"/>
    <property type="project" value="InterPro"/>
</dbReference>
<dbReference type="InterPro" id="IPR011991">
    <property type="entry name" value="ArsR-like_HTH"/>
</dbReference>
<feature type="domain" description="HTH arsR-type" evidence="5">
    <location>
        <begin position="4"/>
        <end position="99"/>
    </location>
</feature>
<dbReference type="SMART" id="SM00418">
    <property type="entry name" value="HTH_ARSR"/>
    <property type="match status" value="1"/>
</dbReference>
<evidence type="ECO:0000256" key="1">
    <source>
        <dbReference type="ARBA" id="ARBA00023015"/>
    </source>
</evidence>
<dbReference type="STRING" id="360105.CCV52592_0876"/>
<dbReference type="KEGG" id="ccv:CCV52592_0876"/>
<keyword evidence="3" id="KW-0804">Transcription</keyword>
<keyword evidence="7" id="KW-1185">Reference proteome</keyword>
<evidence type="ECO:0000259" key="5">
    <source>
        <dbReference type="PROSITE" id="PS50987"/>
    </source>
</evidence>
<dbReference type="Pfam" id="PF01022">
    <property type="entry name" value="HTH_5"/>
    <property type="match status" value="1"/>
</dbReference>
<dbReference type="SUPFAM" id="SSF46785">
    <property type="entry name" value="Winged helix' DNA-binding domain"/>
    <property type="match status" value="1"/>
</dbReference>
<keyword evidence="4" id="KW-0175">Coiled coil</keyword>
<dbReference type="NCBIfam" id="NF033788">
    <property type="entry name" value="HTH_metalloreg"/>
    <property type="match status" value="1"/>
</dbReference>
<dbReference type="Proteomes" id="UP000006380">
    <property type="component" value="Chromosome"/>
</dbReference>
<keyword evidence="1" id="KW-0805">Transcription regulation</keyword>
<evidence type="ECO:0000256" key="2">
    <source>
        <dbReference type="ARBA" id="ARBA00023125"/>
    </source>
</evidence>
<evidence type="ECO:0000313" key="7">
    <source>
        <dbReference type="Proteomes" id="UP000006380"/>
    </source>
</evidence>
<evidence type="ECO:0000313" key="6">
    <source>
        <dbReference type="EMBL" id="EAU01186.1"/>
    </source>
</evidence>
<dbReference type="HOGENOM" id="CLU_097806_8_1_7"/>
<dbReference type="GO" id="GO:0003677">
    <property type="term" value="F:DNA binding"/>
    <property type="evidence" value="ECO:0007669"/>
    <property type="project" value="UniProtKB-KW"/>
</dbReference>
<name>A7GWF6_CAMC5</name>
<dbReference type="PRINTS" id="PR00778">
    <property type="entry name" value="HTHARSR"/>
</dbReference>
<dbReference type="InterPro" id="IPR051081">
    <property type="entry name" value="HTH_MetalResp_TranReg"/>
</dbReference>